<dbReference type="PROSITE" id="PS50853">
    <property type="entry name" value="FN3"/>
    <property type="match status" value="1"/>
</dbReference>
<gene>
    <name evidence="11" type="ORF">RE431_12335</name>
</gene>
<comment type="similarity">
    <text evidence="1">Belongs to the peptidase M4 family.</text>
</comment>
<dbReference type="InterPro" id="IPR003961">
    <property type="entry name" value="FN3_dom"/>
</dbReference>
<dbReference type="SUPFAM" id="SSF49265">
    <property type="entry name" value="Fibronectin type III"/>
    <property type="match status" value="1"/>
</dbReference>
<organism evidence="11 12">
    <name type="scientific">Christiangramia sediminicola</name>
    <dbReference type="NCBI Taxonomy" id="3073267"/>
    <lineage>
        <taxon>Bacteria</taxon>
        <taxon>Pseudomonadati</taxon>
        <taxon>Bacteroidota</taxon>
        <taxon>Flavobacteriia</taxon>
        <taxon>Flavobacteriales</taxon>
        <taxon>Flavobacteriaceae</taxon>
        <taxon>Christiangramia</taxon>
    </lineage>
</organism>
<dbReference type="InterPro" id="IPR023612">
    <property type="entry name" value="Peptidase_M4"/>
</dbReference>
<dbReference type="InterPro" id="IPR001570">
    <property type="entry name" value="Peptidase_M4_C_domain"/>
</dbReference>
<dbReference type="RefSeq" id="WP_309562289.1">
    <property type="nucleotide sequence ID" value="NZ_JAVJIU010000004.1"/>
</dbReference>
<dbReference type="NCBIfam" id="TIGR04183">
    <property type="entry name" value="Por_Secre_tail"/>
    <property type="match status" value="1"/>
</dbReference>
<evidence type="ECO:0000256" key="6">
    <source>
        <dbReference type="ARBA" id="ARBA00022833"/>
    </source>
</evidence>
<proteinExistence type="inferred from homology"/>
<protein>
    <submittedName>
        <fullName evidence="11">M4 family metallopeptidase</fullName>
    </submittedName>
</protein>
<keyword evidence="2" id="KW-0645">Protease</keyword>
<dbReference type="Proteomes" id="UP001257234">
    <property type="component" value="Unassembled WGS sequence"/>
</dbReference>
<dbReference type="Gene3D" id="3.10.450.490">
    <property type="match status" value="1"/>
</dbReference>
<name>A0ABU1ESR9_9FLAO</name>
<dbReference type="PRINTS" id="PR00730">
    <property type="entry name" value="THERMOLYSIN"/>
</dbReference>
<evidence type="ECO:0000256" key="9">
    <source>
        <dbReference type="SAM" id="SignalP"/>
    </source>
</evidence>
<dbReference type="Pfam" id="PF18962">
    <property type="entry name" value="Por_Secre_tail"/>
    <property type="match status" value="1"/>
</dbReference>
<dbReference type="Gene3D" id="1.10.390.10">
    <property type="entry name" value="Neutral Protease Domain 2"/>
    <property type="match status" value="1"/>
</dbReference>
<dbReference type="InterPro" id="IPR027268">
    <property type="entry name" value="Peptidase_M4/M1_CTD_sf"/>
</dbReference>
<feature type="signal peptide" evidence="9">
    <location>
        <begin position="1"/>
        <end position="24"/>
    </location>
</feature>
<dbReference type="Pfam" id="PF07504">
    <property type="entry name" value="FTP"/>
    <property type="match status" value="1"/>
</dbReference>
<dbReference type="InterPro" id="IPR013856">
    <property type="entry name" value="Peptidase_M4_domain"/>
</dbReference>
<dbReference type="InterPro" id="IPR036116">
    <property type="entry name" value="FN3_sf"/>
</dbReference>
<dbReference type="Pfam" id="PF20009">
    <property type="entry name" value="GEVED"/>
    <property type="match status" value="2"/>
</dbReference>
<evidence type="ECO:0000313" key="11">
    <source>
        <dbReference type="EMBL" id="MDR5591427.1"/>
    </source>
</evidence>
<evidence type="ECO:0000256" key="3">
    <source>
        <dbReference type="ARBA" id="ARBA00022723"/>
    </source>
</evidence>
<feature type="domain" description="Fibronectin type-III" evidence="10">
    <location>
        <begin position="743"/>
        <end position="828"/>
    </location>
</feature>
<dbReference type="InterPro" id="IPR026444">
    <property type="entry name" value="Secre_tail"/>
</dbReference>
<evidence type="ECO:0000313" key="12">
    <source>
        <dbReference type="Proteomes" id="UP001257234"/>
    </source>
</evidence>
<keyword evidence="4 9" id="KW-0732">Signal</keyword>
<evidence type="ECO:0000256" key="8">
    <source>
        <dbReference type="SAM" id="MobiDB-lite"/>
    </source>
</evidence>
<evidence type="ECO:0000256" key="7">
    <source>
        <dbReference type="ARBA" id="ARBA00023049"/>
    </source>
</evidence>
<reference evidence="12" key="1">
    <citation type="submission" date="2023-07" db="EMBL/GenBank/DDBJ databases">
        <title>Christiangramia sp. SM2212., a novel bacterium of the family Flavobacteriaceae isolated from the sea sediment.</title>
        <authorList>
            <person name="Wang J."/>
            <person name="Zhang X."/>
        </authorList>
    </citation>
    <scope>NUCLEOTIDE SEQUENCE [LARGE SCALE GENOMIC DNA]</scope>
    <source>
        <strain evidence="12">SM2212</strain>
    </source>
</reference>
<dbReference type="InterPro" id="IPR050728">
    <property type="entry name" value="Zinc_Metalloprotease_M4"/>
</dbReference>
<dbReference type="CDD" id="cd00063">
    <property type="entry name" value="FN3"/>
    <property type="match status" value="1"/>
</dbReference>
<evidence type="ECO:0000256" key="1">
    <source>
        <dbReference type="ARBA" id="ARBA00009388"/>
    </source>
</evidence>
<evidence type="ECO:0000256" key="4">
    <source>
        <dbReference type="ARBA" id="ARBA00022729"/>
    </source>
</evidence>
<evidence type="ECO:0000256" key="5">
    <source>
        <dbReference type="ARBA" id="ARBA00022801"/>
    </source>
</evidence>
<evidence type="ECO:0000256" key="2">
    <source>
        <dbReference type="ARBA" id="ARBA00022670"/>
    </source>
</evidence>
<keyword evidence="7" id="KW-0482">Metalloprotease</keyword>
<sequence>MRKKLLFNSLLFAGLSLGAFQVQAQDSDKDVKQKFNDEKGKPTLIVFKEQSNSKASEYRKLFKEQLQLNDRSKFRKIKTERDAQGFTHDKYQLFYDGIKVEFATYTIHSEGGDLSSMSGEYYKIEDVDIKSTISESVAFQKAVKHIGAKSYLWQDPQSASKIGYEKPKGELVLLPTMKFEAVNEKSFKEEVRLAYKFDIYATDPVSRGNIYIDAKNGKALLYDATIKHIGKFSHAETEASTASKKANLEDAMFATGTAATRYSGSKSIQTSLSGSSYILNDVTRGNGIRTYDMNTGTNYSNAVNFTDNDNNWTAAEHDNAAKDNGALDAHWGAEQTYDYFLNVHNRNSYDNQGAAIQSYVHYDNAYDNAYWNGSVMTYGDGSGTYFDILTSLDVAAHEIGHAVCTNTANLAYQKESGAMNEGFSDIWGACIEYYAAPSKSTWLIGEDIERRSGSQSLRSMSNPKAEGQPDTYGGTYWKNVNCTPTDQNDYCGVHTNSGVLNHWFYILAVGKSGTNDIGDSYDVNEISIDKAAKIAYRLESVYLSANSTFANARTFGIQAATDLYGADSPEVIATTNAFYAVGVGAAYGDISYCSSQGNSVADEYIGRVQLEDIDNASSASSGYTNFTSVSTDLSKGNSVTITVTPTWTGTTYSEGYAVWIDYNQNGDFGDSGELVWSKAASKTTPVSGTFTVPASAASGATRMRVSMKYNGIPTQCEAFSYGEVEDYTVNIGDGSPDTEAPTAPSNLAASGTTQTSTSLSWNASSDNVGVAAYDIYKDGNFYTSTSSTSYTVNGLSSATSYDFYVEARDDADNVSAKSNTISVTTQSTSISYCSSKGNDSSYEWIDLVQLNELNNVTGNNGGYQDFTALSASLPYGSNTIYISTGFASSSYTEYWKVWIDYDKDGSFETSELVVSGSSSSSGTLSASFTVPTTASAGPTRMRVSMKYNSAQTACETFSYGEVEDYTVNVGQSSAAIAQTFKPDASPMGNEPNIFDASLYPNPVVSGNRLNVNVPDGRKLDYKIFNSVGYEVSSGKLNNQVLNVAKLTSGTYIVRFSDSQKEFVKKFIKL</sequence>
<evidence type="ECO:0000259" key="10">
    <source>
        <dbReference type="PROSITE" id="PS50853"/>
    </source>
</evidence>
<dbReference type="InterPro" id="IPR011096">
    <property type="entry name" value="FTP_domain"/>
</dbReference>
<keyword evidence="3" id="KW-0479">Metal-binding</keyword>
<dbReference type="InterPro" id="IPR045474">
    <property type="entry name" value="GEVED"/>
</dbReference>
<dbReference type="Gene3D" id="2.60.40.10">
    <property type="entry name" value="Immunoglobulins"/>
    <property type="match status" value="1"/>
</dbReference>
<dbReference type="Pfam" id="PF01447">
    <property type="entry name" value="Peptidase_M4"/>
    <property type="match status" value="1"/>
</dbReference>
<dbReference type="InterPro" id="IPR013783">
    <property type="entry name" value="Ig-like_fold"/>
</dbReference>
<keyword evidence="12" id="KW-1185">Reference proteome</keyword>
<dbReference type="Gene3D" id="3.10.170.10">
    <property type="match status" value="1"/>
</dbReference>
<dbReference type="PANTHER" id="PTHR33794">
    <property type="entry name" value="BACILLOLYSIN"/>
    <property type="match status" value="1"/>
</dbReference>
<comment type="caution">
    <text evidence="11">The sequence shown here is derived from an EMBL/GenBank/DDBJ whole genome shotgun (WGS) entry which is preliminary data.</text>
</comment>
<dbReference type="SMART" id="SM00060">
    <property type="entry name" value="FN3"/>
    <property type="match status" value="1"/>
</dbReference>
<dbReference type="CDD" id="cd09597">
    <property type="entry name" value="M4_TLP"/>
    <property type="match status" value="1"/>
</dbReference>
<feature type="region of interest" description="Disordered" evidence="8">
    <location>
        <begin position="731"/>
        <end position="751"/>
    </location>
</feature>
<keyword evidence="5" id="KW-0378">Hydrolase</keyword>
<dbReference type="Pfam" id="PF02868">
    <property type="entry name" value="Peptidase_M4_C"/>
    <property type="match status" value="1"/>
</dbReference>
<dbReference type="EMBL" id="JAVJIU010000004">
    <property type="protein sequence ID" value="MDR5591427.1"/>
    <property type="molecule type" value="Genomic_DNA"/>
</dbReference>
<dbReference type="Pfam" id="PF00041">
    <property type="entry name" value="fn3"/>
    <property type="match status" value="1"/>
</dbReference>
<keyword evidence="6" id="KW-0862">Zinc</keyword>
<feature type="chain" id="PRO_5046273969" evidence="9">
    <location>
        <begin position="25"/>
        <end position="1069"/>
    </location>
</feature>
<dbReference type="SUPFAM" id="SSF55486">
    <property type="entry name" value="Metalloproteases ('zincins'), catalytic domain"/>
    <property type="match status" value="1"/>
</dbReference>
<dbReference type="PANTHER" id="PTHR33794:SF1">
    <property type="entry name" value="BACILLOLYSIN"/>
    <property type="match status" value="1"/>
</dbReference>
<accession>A0ABU1ESR9</accession>